<dbReference type="PANTHER" id="PTHR44360">
    <property type="entry name" value="DNAJ HOMOLOG SUBFAMILY B MEMBER 9"/>
    <property type="match status" value="1"/>
</dbReference>
<dbReference type="InterPro" id="IPR036869">
    <property type="entry name" value="J_dom_sf"/>
</dbReference>
<dbReference type="PATRIC" id="fig|2064.6.peg.2242"/>
<dbReference type="SUPFAM" id="SSF46565">
    <property type="entry name" value="Chaperone J-domain"/>
    <property type="match status" value="1"/>
</dbReference>
<dbReference type="SMART" id="SM00271">
    <property type="entry name" value="DnaJ"/>
    <property type="match status" value="1"/>
</dbReference>
<feature type="domain" description="J" evidence="3">
    <location>
        <begin position="1"/>
        <end position="76"/>
    </location>
</feature>
<dbReference type="OrthoDB" id="9779889at2"/>
<proteinExistence type="predicted"/>
<feature type="compositionally biased region" description="Basic and acidic residues" evidence="2">
    <location>
        <begin position="11"/>
        <end position="27"/>
    </location>
</feature>
<evidence type="ECO:0000313" key="5">
    <source>
        <dbReference type="Proteomes" id="UP000032066"/>
    </source>
</evidence>
<dbReference type="GO" id="GO:0036503">
    <property type="term" value="P:ERAD pathway"/>
    <property type="evidence" value="ECO:0007669"/>
    <property type="project" value="TreeGrafter"/>
</dbReference>
<dbReference type="GO" id="GO:0051087">
    <property type="term" value="F:protein-folding chaperone binding"/>
    <property type="evidence" value="ECO:0007669"/>
    <property type="project" value="TreeGrafter"/>
</dbReference>
<dbReference type="GO" id="GO:0051787">
    <property type="term" value="F:misfolded protein binding"/>
    <property type="evidence" value="ECO:0007669"/>
    <property type="project" value="TreeGrafter"/>
</dbReference>
<accession>A0A0D0PQ53</accession>
<dbReference type="RefSeq" id="WP_043910348.1">
    <property type="nucleotide sequence ID" value="NZ_JXZB01000002.1"/>
</dbReference>
<name>A0A0D0PQ53_KITGR</name>
<evidence type="ECO:0000256" key="1">
    <source>
        <dbReference type="ARBA" id="ARBA00023186"/>
    </source>
</evidence>
<dbReference type="PROSITE" id="PS50076">
    <property type="entry name" value="DNAJ_2"/>
    <property type="match status" value="1"/>
</dbReference>
<dbReference type="InterPro" id="IPR001623">
    <property type="entry name" value="DnaJ_domain"/>
</dbReference>
<protein>
    <recommendedName>
        <fullName evidence="3">J domain-containing protein</fullName>
    </recommendedName>
</protein>
<evidence type="ECO:0000313" key="4">
    <source>
        <dbReference type="EMBL" id="KIQ64649.1"/>
    </source>
</evidence>
<keyword evidence="1" id="KW-0143">Chaperone</keyword>
<gene>
    <name evidence="4" type="ORF">TR51_10505</name>
</gene>
<evidence type="ECO:0000256" key="2">
    <source>
        <dbReference type="SAM" id="MobiDB-lite"/>
    </source>
</evidence>
<dbReference type="Proteomes" id="UP000032066">
    <property type="component" value="Unassembled WGS sequence"/>
</dbReference>
<reference evidence="4 5" key="1">
    <citation type="submission" date="2015-02" db="EMBL/GenBank/DDBJ databases">
        <title>Draft genome sequence of Kitasatospora griseola MF730-N6, a bafilomycin, terpentecin and satosporin producer.</title>
        <authorList>
            <person name="Arens J.C."/>
            <person name="Haltli B."/>
            <person name="Kerr R.G."/>
        </authorList>
    </citation>
    <scope>NUCLEOTIDE SEQUENCE [LARGE SCALE GENOMIC DNA]</scope>
    <source>
        <strain evidence="4 5">MF730-N6</strain>
    </source>
</reference>
<dbReference type="Pfam" id="PF00226">
    <property type="entry name" value="DnaJ"/>
    <property type="match status" value="1"/>
</dbReference>
<dbReference type="AlphaFoldDB" id="A0A0D0PQ53"/>
<dbReference type="InterPro" id="IPR051948">
    <property type="entry name" value="Hsp70_co-chaperone_J-domain"/>
</dbReference>
<dbReference type="PANTHER" id="PTHR44360:SF1">
    <property type="entry name" value="DNAJ HOMOLOG SUBFAMILY B MEMBER 9"/>
    <property type="match status" value="1"/>
</dbReference>
<dbReference type="STRING" id="2064.TR51_10505"/>
<dbReference type="CDD" id="cd06257">
    <property type="entry name" value="DnaJ"/>
    <property type="match status" value="1"/>
</dbReference>
<comment type="caution">
    <text evidence="4">The sequence shown here is derived from an EMBL/GenBank/DDBJ whole genome shotgun (WGS) entry which is preliminary data.</text>
</comment>
<sequence length="111" mass="12103">MGECGGAAKTSRTDHSPRGPRDADRKTIKPAFRNLAHTYHPDRSTESDAQERFREITESYAVRSDPDKRTDYDRCGAADLAGASVEDLLAGLEVMSTVLYAVTEAEGVLVT</sequence>
<keyword evidence="5" id="KW-1185">Reference proteome</keyword>
<dbReference type="Gene3D" id="1.10.287.110">
    <property type="entry name" value="DnaJ domain"/>
    <property type="match status" value="1"/>
</dbReference>
<dbReference type="EMBL" id="JXZB01000002">
    <property type="protein sequence ID" value="KIQ64649.1"/>
    <property type="molecule type" value="Genomic_DNA"/>
</dbReference>
<evidence type="ECO:0000259" key="3">
    <source>
        <dbReference type="PROSITE" id="PS50076"/>
    </source>
</evidence>
<feature type="region of interest" description="Disordered" evidence="2">
    <location>
        <begin position="1"/>
        <end position="27"/>
    </location>
</feature>
<dbReference type="PRINTS" id="PR00625">
    <property type="entry name" value="JDOMAIN"/>
</dbReference>
<organism evidence="4 5">
    <name type="scientific">Kitasatospora griseola</name>
    <name type="common">Streptomyces griseolosporeus</name>
    <dbReference type="NCBI Taxonomy" id="2064"/>
    <lineage>
        <taxon>Bacteria</taxon>
        <taxon>Bacillati</taxon>
        <taxon>Actinomycetota</taxon>
        <taxon>Actinomycetes</taxon>
        <taxon>Kitasatosporales</taxon>
        <taxon>Streptomycetaceae</taxon>
        <taxon>Kitasatospora</taxon>
    </lineage>
</organism>